<dbReference type="AlphaFoldDB" id="A0A4R4PKL7"/>
<keyword evidence="2" id="KW-1185">Reference proteome</keyword>
<sequence>MTDPREVITVNSVSLAEQCQNHAVRTAVQQIRDGVPSLALGTLLRSIRTCANLDNRPLSAERVQERADQLVHRLEVSA</sequence>
<protein>
    <submittedName>
        <fullName evidence="1">Uncharacterized protein</fullName>
    </submittedName>
</protein>
<dbReference type="Proteomes" id="UP000295075">
    <property type="component" value="Unassembled WGS sequence"/>
</dbReference>
<name>A0A4R4PKL7_9ACTN</name>
<dbReference type="RefSeq" id="WP_132412744.1">
    <property type="nucleotide sequence ID" value="NZ_SMKA01000189.1"/>
</dbReference>
<dbReference type="EMBL" id="SMKA01000189">
    <property type="protein sequence ID" value="TDC22498.1"/>
    <property type="molecule type" value="Genomic_DNA"/>
</dbReference>
<gene>
    <name evidence="1" type="ORF">E1261_30780</name>
</gene>
<organism evidence="1 2">
    <name type="scientific">Kribbella albertanoniae</name>
    <dbReference type="NCBI Taxonomy" id="1266829"/>
    <lineage>
        <taxon>Bacteria</taxon>
        <taxon>Bacillati</taxon>
        <taxon>Actinomycetota</taxon>
        <taxon>Actinomycetes</taxon>
        <taxon>Propionibacteriales</taxon>
        <taxon>Kribbellaceae</taxon>
        <taxon>Kribbella</taxon>
    </lineage>
</organism>
<reference evidence="1 2" key="1">
    <citation type="submission" date="2019-03" db="EMBL/GenBank/DDBJ databases">
        <title>Draft genome sequences of novel Actinobacteria.</title>
        <authorList>
            <person name="Sahin N."/>
            <person name="Ay H."/>
            <person name="Saygin H."/>
        </authorList>
    </citation>
    <scope>NUCLEOTIDE SEQUENCE [LARGE SCALE GENOMIC DNA]</scope>
    <source>
        <strain evidence="1 2">JCM 30547</strain>
    </source>
</reference>
<evidence type="ECO:0000313" key="1">
    <source>
        <dbReference type="EMBL" id="TDC22498.1"/>
    </source>
</evidence>
<evidence type="ECO:0000313" key="2">
    <source>
        <dbReference type="Proteomes" id="UP000295075"/>
    </source>
</evidence>
<comment type="caution">
    <text evidence="1">The sequence shown here is derived from an EMBL/GenBank/DDBJ whole genome shotgun (WGS) entry which is preliminary data.</text>
</comment>
<proteinExistence type="predicted"/>
<accession>A0A4R4PKL7</accession>